<gene>
    <name evidence="2" type="ORF">CesoFtcFv8_007267</name>
</gene>
<evidence type="ECO:0000313" key="2">
    <source>
        <dbReference type="EMBL" id="KAK5901958.1"/>
    </source>
</evidence>
<feature type="compositionally biased region" description="Basic and acidic residues" evidence="1">
    <location>
        <begin position="16"/>
        <end position="26"/>
    </location>
</feature>
<name>A0AAN8H4C6_9TELE</name>
<keyword evidence="3" id="KW-1185">Reference proteome</keyword>
<feature type="region of interest" description="Disordered" evidence="1">
    <location>
        <begin position="1"/>
        <end position="34"/>
    </location>
</feature>
<evidence type="ECO:0000256" key="1">
    <source>
        <dbReference type="SAM" id="MobiDB-lite"/>
    </source>
</evidence>
<dbReference type="Proteomes" id="UP001335648">
    <property type="component" value="Unassembled WGS sequence"/>
</dbReference>
<proteinExistence type="predicted"/>
<dbReference type="AlphaFoldDB" id="A0AAN8H4C6"/>
<organism evidence="2 3">
    <name type="scientific">Champsocephalus esox</name>
    <name type="common">pike icefish</name>
    <dbReference type="NCBI Taxonomy" id="159716"/>
    <lineage>
        <taxon>Eukaryota</taxon>
        <taxon>Metazoa</taxon>
        <taxon>Chordata</taxon>
        <taxon>Craniata</taxon>
        <taxon>Vertebrata</taxon>
        <taxon>Euteleostomi</taxon>
        <taxon>Actinopterygii</taxon>
        <taxon>Neopterygii</taxon>
        <taxon>Teleostei</taxon>
        <taxon>Neoteleostei</taxon>
        <taxon>Acanthomorphata</taxon>
        <taxon>Eupercaria</taxon>
        <taxon>Perciformes</taxon>
        <taxon>Notothenioidei</taxon>
        <taxon>Channichthyidae</taxon>
        <taxon>Champsocephalus</taxon>
    </lineage>
</organism>
<evidence type="ECO:0000313" key="3">
    <source>
        <dbReference type="Proteomes" id="UP001335648"/>
    </source>
</evidence>
<comment type="caution">
    <text evidence="2">The sequence shown here is derived from an EMBL/GenBank/DDBJ whole genome shotgun (WGS) entry which is preliminary data.</text>
</comment>
<protein>
    <submittedName>
        <fullName evidence="2">Uncharacterized protein</fullName>
    </submittedName>
</protein>
<accession>A0AAN8H4C6</accession>
<sequence>MSSAAAGWKNSLQGAKRREGRWEKKRLIPRAGQGAMQMGRLEEASLQRSLEGSSPVTVARLGDLIF</sequence>
<reference evidence="2 3" key="1">
    <citation type="journal article" date="2023" name="Mol. Biol. Evol.">
        <title>Genomics of Secondarily Temperate Adaptation in the Only Non-Antarctic Icefish.</title>
        <authorList>
            <person name="Rivera-Colon A.G."/>
            <person name="Rayamajhi N."/>
            <person name="Minhas B.F."/>
            <person name="Madrigal G."/>
            <person name="Bilyk K.T."/>
            <person name="Yoon V."/>
            <person name="Hune M."/>
            <person name="Gregory S."/>
            <person name="Cheng C.H.C."/>
            <person name="Catchen J.M."/>
        </authorList>
    </citation>
    <scope>NUCLEOTIDE SEQUENCE [LARGE SCALE GENOMIC DNA]</scope>
    <source>
        <tissue evidence="2">Hepatocytes</tissue>
    </source>
</reference>
<dbReference type="EMBL" id="JAULUE010002051">
    <property type="protein sequence ID" value="KAK5901958.1"/>
    <property type="molecule type" value="Genomic_DNA"/>
</dbReference>